<name>A0A9X2T070_9BACT</name>
<keyword evidence="1" id="KW-1133">Transmembrane helix</keyword>
<accession>A0A9X2T070</accession>
<gene>
    <name evidence="2" type="ORF">NU887_00590</name>
</gene>
<comment type="caution">
    <text evidence="2">The sequence shown here is derived from an EMBL/GenBank/DDBJ whole genome shotgun (WGS) entry which is preliminary data.</text>
</comment>
<evidence type="ECO:0000313" key="3">
    <source>
        <dbReference type="Proteomes" id="UP001142175"/>
    </source>
</evidence>
<protein>
    <submittedName>
        <fullName evidence="2">Uncharacterized protein</fullName>
    </submittedName>
</protein>
<dbReference type="EMBL" id="JANSUY010000001">
    <property type="protein sequence ID" value="MCR9013505.1"/>
    <property type="molecule type" value="Genomic_DNA"/>
</dbReference>
<keyword evidence="3" id="KW-1185">Reference proteome</keyword>
<organism evidence="2 3">
    <name type="scientific">Aquiflexum gelatinilyticum</name>
    <dbReference type="NCBI Taxonomy" id="2961943"/>
    <lineage>
        <taxon>Bacteria</taxon>
        <taxon>Pseudomonadati</taxon>
        <taxon>Bacteroidota</taxon>
        <taxon>Cytophagia</taxon>
        <taxon>Cytophagales</taxon>
        <taxon>Cyclobacteriaceae</taxon>
        <taxon>Aquiflexum</taxon>
    </lineage>
</organism>
<evidence type="ECO:0000313" key="2">
    <source>
        <dbReference type="EMBL" id="MCR9013505.1"/>
    </source>
</evidence>
<feature type="transmembrane region" description="Helical" evidence="1">
    <location>
        <begin position="72"/>
        <end position="98"/>
    </location>
</feature>
<feature type="transmembrane region" description="Helical" evidence="1">
    <location>
        <begin position="30"/>
        <end position="52"/>
    </location>
</feature>
<dbReference type="RefSeq" id="WP_258421408.1">
    <property type="nucleotide sequence ID" value="NZ_JANSUY010000001.1"/>
</dbReference>
<proteinExistence type="predicted"/>
<keyword evidence="1" id="KW-0812">Transmembrane</keyword>
<evidence type="ECO:0000256" key="1">
    <source>
        <dbReference type="SAM" id="Phobius"/>
    </source>
</evidence>
<keyword evidence="1" id="KW-0472">Membrane</keyword>
<dbReference type="AlphaFoldDB" id="A0A9X2T070"/>
<sequence length="111" mass="12635">MKKENISREYHLGTNAYCSKKRNMGKYKNVIGYVFILGIGMGSLVLFFYLHYTPEIMEYINKVNASNTTMGFRLTIIYGFAKLISLILGISIPVAVIFKSIKEGKKRKNAL</sequence>
<reference evidence="2" key="1">
    <citation type="submission" date="2022-08" db="EMBL/GenBank/DDBJ databases">
        <authorList>
            <person name="Zhang D."/>
        </authorList>
    </citation>
    <scope>NUCLEOTIDE SEQUENCE</scope>
    <source>
        <strain evidence="2">XJ19-11</strain>
    </source>
</reference>
<dbReference type="Proteomes" id="UP001142175">
    <property type="component" value="Unassembled WGS sequence"/>
</dbReference>